<dbReference type="InterPro" id="IPR024467">
    <property type="entry name" value="Xre/MbcA/ParS-like_toxin-bd"/>
</dbReference>
<evidence type="ECO:0000259" key="1">
    <source>
        <dbReference type="Pfam" id="PF09722"/>
    </source>
</evidence>
<gene>
    <name evidence="3" type="ORF">SAMN05518863_102560</name>
</gene>
<dbReference type="Proteomes" id="UP000198841">
    <property type="component" value="Unassembled WGS sequence"/>
</dbReference>
<keyword evidence="4" id="KW-1185">Reference proteome</keyword>
<dbReference type="InterPro" id="IPR011979">
    <property type="entry name" value="Antitox_Xre"/>
</dbReference>
<comment type="caution">
    <text evidence="3">The sequence shown here is derived from an EMBL/GenBank/DDBJ whole genome shotgun (WGS) entry which is preliminary data.</text>
</comment>
<dbReference type="EMBL" id="FOSD01000002">
    <property type="protein sequence ID" value="SFJ75216.1"/>
    <property type="molecule type" value="Genomic_DNA"/>
</dbReference>
<feature type="domain" description="Antitoxin Xre/MbcA/ParS-like toxin-binding" evidence="1">
    <location>
        <begin position="109"/>
        <end position="157"/>
    </location>
</feature>
<dbReference type="NCBIfam" id="TIGR02293">
    <property type="entry name" value="TAS_TIGR02293"/>
    <property type="match status" value="1"/>
</dbReference>
<proteinExistence type="predicted"/>
<dbReference type="Pfam" id="PF09722">
    <property type="entry name" value="Xre_MbcA_ParS_C"/>
    <property type="match status" value="1"/>
</dbReference>
<evidence type="ECO:0000259" key="2">
    <source>
        <dbReference type="Pfam" id="PF20432"/>
    </source>
</evidence>
<dbReference type="RefSeq" id="WP_008104173.1">
    <property type="nucleotide sequence ID" value="NZ_FOSD01000002.1"/>
</dbReference>
<organism evidence="3 4">
    <name type="scientific">Candidatus Pantoea symbiotica</name>
    <dbReference type="NCBI Taxonomy" id="1884370"/>
    <lineage>
        <taxon>Bacteria</taxon>
        <taxon>Pseudomonadati</taxon>
        <taxon>Pseudomonadota</taxon>
        <taxon>Gammaproteobacteria</taxon>
        <taxon>Enterobacterales</taxon>
        <taxon>Erwiniaceae</taxon>
        <taxon>Pantoea</taxon>
    </lineage>
</organism>
<protein>
    <submittedName>
        <fullName evidence="3">Toxin-antitoxin system antitoxin component, TIGR02293 family</fullName>
    </submittedName>
</protein>
<evidence type="ECO:0000313" key="4">
    <source>
        <dbReference type="Proteomes" id="UP000198841"/>
    </source>
</evidence>
<feature type="domain" description="Antitoxin Xre-like helix-turn-helix" evidence="2">
    <location>
        <begin position="41"/>
        <end position="100"/>
    </location>
</feature>
<name>A0A1I3TZY5_9GAMM</name>
<sequence>MTTASPFNHGNAARVFDPTLIQHAQQSFMDQMGLPRNPLKAHQLITEGLDVGIVERAATVLKATPLDVAQMVSIDRNTYRRREKAGSQLSVEQGARVYQVFEILDAVLQLFAGDVDAAMYWMYQPALALDDALPMEMLSTPAGCDAVLTLIGRLEHGVIV</sequence>
<dbReference type="InterPro" id="IPR046847">
    <property type="entry name" value="Xre-like_HTH"/>
</dbReference>
<accession>A0A1I3TZY5</accession>
<evidence type="ECO:0000313" key="3">
    <source>
        <dbReference type="EMBL" id="SFJ75216.1"/>
    </source>
</evidence>
<reference evidence="3 4" key="1">
    <citation type="submission" date="2016-10" db="EMBL/GenBank/DDBJ databases">
        <authorList>
            <person name="Varghese N."/>
            <person name="Submissions S."/>
        </authorList>
    </citation>
    <scope>NUCLEOTIDE SEQUENCE [LARGE SCALE GENOMIC DNA]</scope>
    <source>
        <strain evidence="3 4">YR512</strain>
    </source>
</reference>
<dbReference type="Pfam" id="PF20432">
    <property type="entry name" value="Xre-like-HTH"/>
    <property type="match status" value="1"/>
</dbReference>